<name>A0A1H8Q921_9EURY</name>
<dbReference type="EMBL" id="FOCX01000013">
    <property type="protein sequence ID" value="SEO50434.1"/>
    <property type="molecule type" value="Genomic_DNA"/>
</dbReference>
<proteinExistence type="predicted"/>
<keyword evidence="3" id="KW-1185">Reference proteome</keyword>
<reference evidence="3" key="1">
    <citation type="submission" date="2016-10" db="EMBL/GenBank/DDBJ databases">
        <authorList>
            <person name="Varghese N."/>
            <person name="Submissions S."/>
        </authorList>
    </citation>
    <scope>NUCLEOTIDE SEQUENCE [LARGE SCALE GENOMIC DNA]</scope>
    <source>
        <strain evidence="3">IBRC-M 10043</strain>
    </source>
</reference>
<feature type="transmembrane region" description="Helical" evidence="1">
    <location>
        <begin position="208"/>
        <end position="227"/>
    </location>
</feature>
<feature type="transmembrane region" description="Helical" evidence="1">
    <location>
        <begin position="307"/>
        <end position="330"/>
    </location>
</feature>
<sequence length="394" mass="41165">MAGMQTTGETGGRARWIRRSIPAAIVAFVTLQIVPGVQAHTGTTHAGTPHWVLLVFVVVGLAAGGLSVRLLRADRARYYSLPVLVVGLVLVLFGSIGLVEIQVTPPTAPDWTGWFEVLNLLAGTGMVVGSLLLGIRYWPRRPRYTALGVLLAAWVVYPALLPAGGLTNPVGYLIAAAVPATIGYVLWTERRERVRLLLGRRWPRRVGGLALLAFAGFFAFSAGSLTLNPDLGVGMSGEGFVRLFRVGSPLVYWPALEFYVPAIPLAGYVSIGTVLLTLILGGLIALNAASITQQWQVTREVDSGGASVGAVVSSGATACCCCAPAMYGVVGAAFGTAASPVYWAFMDPTSPVGGLFFAGAVSMLLWSFLRSTDPVGETDDDASTGGGTCAAPTA</sequence>
<dbReference type="Proteomes" id="UP000198775">
    <property type="component" value="Unassembled WGS sequence"/>
</dbReference>
<evidence type="ECO:0000256" key="1">
    <source>
        <dbReference type="SAM" id="Phobius"/>
    </source>
</evidence>
<evidence type="ECO:0000313" key="3">
    <source>
        <dbReference type="Proteomes" id="UP000198775"/>
    </source>
</evidence>
<keyword evidence="1" id="KW-0812">Transmembrane</keyword>
<feature type="transmembrane region" description="Helical" evidence="1">
    <location>
        <begin position="51"/>
        <end position="71"/>
    </location>
</feature>
<evidence type="ECO:0000313" key="2">
    <source>
        <dbReference type="EMBL" id="SEO50434.1"/>
    </source>
</evidence>
<feature type="transmembrane region" description="Helical" evidence="1">
    <location>
        <begin position="350"/>
        <end position="369"/>
    </location>
</feature>
<keyword evidence="1" id="KW-0472">Membrane</keyword>
<feature type="transmembrane region" description="Helical" evidence="1">
    <location>
        <begin position="78"/>
        <end position="99"/>
    </location>
</feature>
<dbReference type="OrthoDB" id="214340at2157"/>
<keyword evidence="1" id="KW-1133">Transmembrane helix</keyword>
<accession>A0A1H8Q921</accession>
<gene>
    <name evidence="2" type="ORF">SAMN05216388_101396</name>
</gene>
<dbReference type="AlphaFoldDB" id="A0A1H8Q921"/>
<feature type="transmembrane region" description="Helical" evidence="1">
    <location>
        <begin position="21"/>
        <end position="39"/>
    </location>
</feature>
<organism evidence="2 3">
    <name type="scientific">Halorientalis persicus</name>
    <dbReference type="NCBI Taxonomy" id="1367881"/>
    <lineage>
        <taxon>Archaea</taxon>
        <taxon>Methanobacteriati</taxon>
        <taxon>Methanobacteriota</taxon>
        <taxon>Stenosarchaea group</taxon>
        <taxon>Halobacteria</taxon>
        <taxon>Halobacteriales</taxon>
        <taxon>Haloarculaceae</taxon>
        <taxon>Halorientalis</taxon>
    </lineage>
</organism>
<feature type="transmembrane region" description="Helical" evidence="1">
    <location>
        <begin position="258"/>
        <end position="286"/>
    </location>
</feature>
<feature type="transmembrane region" description="Helical" evidence="1">
    <location>
        <begin position="170"/>
        <end position="187"/>
    </location>
</feature>
<protein>
    <submittedName>
        <fullName evidence="2">Uncharacterized protein</fullName>
    </submittedName>
</protein>
<dbReference type="RefSeq" id="WP_139203531.1">
    <property type="nucleotide sequence ID" value="NZ_FOCX01000013.1"/>
</dbReference>
<feature type="transmembrane region" description="Helical" evidence="1">
    <location>
        <begin position="144"/>
        <end position="164"/>
    </location>
</feature>
<feature type="transmembrane region" description="Helical" evidence="1">
    <location>
        <begin position="111"/>
        <end position="132"/>
    </location>
</feature>